<dbReference type="Proteomes" id="UP000230066">
    <property type="component" value="Unassembled WGS sequence"/>
</dbReference>
<feature type="compositionally biased region" description="Polar residues" evidence="2">
    <location>
        <begin position="734"/>
        <end position="750"/>
    </location>
</feature>
<dbReference type="AlphaFoldDB" id="A0A4E0S071"/>
<evidence type="ECO:0000313" key="4">
    <source>
        <dbReference type="EMBL" id="THD25322.1"/>
    </source>
</evidence>
<evidence type="ECO:0000256" key="2">
    <source>
        <dbReference type="SAM" id="MobiDB-lite"/>
    </source>
</evidence>
<organism evidence="4 5">
    <name type="scientific">Fasciola hepatica</name>
    <name type="common">Liver fluke</name>
    <dbReference type="NCBI Taxonomy" id="6192"/>
    <lineage>
        <taxon>Eukaryota</taxon>
        <taxon>Metazoa</taxon>
        <taxon>Spiralia</taxon>
        <taxon>Lophotrochozoa</taxon>
        <taxon>Platyhelminthes</taxon>
        <taxon>Trematoda</taxon>
        <taxon>Digenea</taxon>
        <taxon>Plagiorchiida</taxon>
        <taxon>Echinostomata</taxon>
        <taxon>Echinostomatoidea</taxon>
        <taxon>Fasciolidae</taxon>
        <taxon>Fasciola</taxon>
    </lineage>
</organism>
<comment type="caution">
    <text evidence="4">The sequence shown here is derived from an EMBL/GenBank/DDBJ whole genome shotgun (WGS) entry which is preliminary data.</text>
</comment>
<evidence type="ECO:0000313" key="5">
    <source>
        <dbReference type="Proteomes" id="UP000230066"/>
    </source>
</evidence>
<feature type="compositionally biased region" description="Low complexity" evidence="2">
    <location>
        <begin position="468"/>
        <end position="477"/>
    </location>
</feature>
<dbReference type="PANTHER" id="PTHR21705">
    <property type="entry name" value="RAI16 PROTEIN-RELATED"/>
    <property type="match status" value="1"/>
</dbReference>
<dbReference type="Pfam" id="PF10257">
    <property type="entry name" value="RAI16-like"/>
    <property type="match status" value="1"/>
</dbReference>
<dbReference type="PANTHER" id="PTHR21705:SF11">
    <property type="entry name" value="FHIP FAMILY PROTEIN CG3558"/>
    <property type="match status" value="1"/>
</dbReference>
<feature type="compositionally biased region" description="Basic and acidic residues" evidence="2">
    <location>
        <begin position="723"/>
        <end position="733"/>
    </location>
</feature>
<feature type="compositionally biased region" description="Polar residues" evidence="2">
    <location>
        <begin position="1092"/>
        <end position="1105"/>
    </location>
</feature>
<comment type="similarity">
    <text evidence="1">Belongs to the FHIP family.</text>
</comment>
<sequence length="1266" mass="141090">MSNAGNLDNEINKIDRFLGQWNHCSELINSGDVSQSTLDVVTAITTELGELLVLEHPVHVASDSSTHRRESTRPGPLLSITISENIFEKLLLWVEGPPSQLNELLFRIRDQQRVHLLTLFETLMTQSRQDVVSEISILRPLLQFLFKLSSQLRPVYSRVYGRTLYELCVLLCRDSFFLDHCRKVCEELFGQPHIVFSMLVPLIHQSDAVGDWARDAFLLVLSVSKRDDTLGDYLAFDSDFCPILAAGLSGLYSSLPKKLVPRHELPTSRDADSPGGPVTLTSAALFEPVSSSPCVVELPVGGPSWHQLAENEWNQSTDLRRFLHTLDFCNLVVKICHQNVRDRLLHFIYSGFLVPVLGSALHQSALDEVVAATAYLELFLRRLTEPALIKLVLSFIVNGTYDSYSILSSLINRLNSKAALVTDVMHQLGMVTLSLFRTILSFHCEDVMHELIFKYLVPLYDAPVMTTSGGDSSSQSSKTRQNSLWNYPREPEERHLSPTHTILDLIQSGDRFLALATTAIPDNRFKIGKPQRVSRGNTDILLNGESMNQPSVSFTDVIERPTRSEDGDMMDDWVLVQPKLVEFYPPEKPCLFPYLRCTKTRIRHRREACSAWHMSYSARCSDSSTALTVCYTDEDLEANECRDREDIHLSPKQNVARHVCSPCRESTTSTGQQPSADCDSRSNCDLDSPLPAPLTSMSRAQASSLYQLNYFDDSSEEEVSSSRPRENSKENTHPRPSNVTSSSASDISGLSPTANTYLPIKQKTVTDDLVCTCLTAPQALEVMKACLTPDSNVVPVVADADGVDEQQLQQQLDQFITSLNVIGSPWACQMHFGHLTPVETNYPKVDEIFFTRLYAKLEQSGISVPDSPTHVDALETSSLRMEMDSLHGVDISDGAHNLPVHSVRLSSPRESVTSSGGGKRTTVTPAAGGIGPFLWILLSRLSSMHTNCLFTNLLLTDLLTALAAYPCPLLYEFLLNSSSSPTRRGHTNSVYKCLHAVRNQLLSSATVIENWHSLIYRARLYLCCEKRFLTDMLIDPDFYCFRKQPHPPGRASISYPGARSTSVDRLAKRGCPSVVRSVWLPTDFDPGRNQPEHVSSSTTESDTAPQVLLTYSTKPSAFPNSLTPLLPVDCIRPKRAEAHKVTDGSSSKLQPRAASFSHAPPMVVRVGQHHLPPVSVPKQIWTRTARYALSPALRRINILPSAGSRSQPFPTPDSSESEDEEMHTVYQPEIPTSTRNLVFAAIIFDEFCHELASLCYNHSQDRSLFT</sequence>
<protein>
    <recommendedName>
        <fullName evidence="3">FHF complex subunit HOOK-interacting protein C-terminal domain-containing protein</fullName>
    </recommendedName>
</protein>
<name>A0A4E0S071_FASHE</name>
<dbReference type="InterPro" id="IPR045669">
    <property type="entry name" value="FHIP_C"/>
</dbReference>
<gene>
    <name evidence="4" type="ORF">D915_003950</name>
</gene>
<feature type="region of interest" description="Disordered" evidence="2">
    <location>
        <begin position="1200"/>
        <end position="1228"/>
    </location>
</feature>
<dbReference type="InterPro" id="IPR019384">
    <property type="entry name" value="FHIP"/>
</dbReference>
<feature type="region of interest" description="Disordered" evidence="2">
    <location>
        <begin position="467"/>
        <end position="491"/>
    </location>
</feature>
<reference evidence="4" key="1">
    <citation type="submission" date="2019-03" db="EMBL/GenBank/DDBJ databases">
        <title>Improved annotation for the trematode Fasciola hepatica.</title>
        <authorList>
            <person name="Choi Y.-J."/>
            <person name="Martin J."/>
            <person name="Mitreva M."/>
        </authorList>
    </citation>
    <scope>NUCLEOTIDE SEQUENCE [LARGE SCALE GENOMIC DNA]</scope>
</reference>
<keyword evidence="5" id="KW-1185">Reference proteome</keyword>
<evidence type="ECO:0000259" key="3">
    <source>
        <dbReference type="Pfam" id="PF19314"/>
    </source>
</evidence>
<feature type="region of interest" description="Disordered" evidence="2">
    <location>
        <begin position="1086"/>
        <end position="1105"/>
    </location>
</feature>
<feature type="domain" description="FHF complex subunit HOOK-interacting protein C-terminal" evidence="3">
    <location>
        <begin position="930"/>
        <end position="1022"/>
    </location>
</feature>
<dbReference type="EMBL" id="JXXN02001189">
    <property type="protein sequence ID" value="THD25322.1"/>
    <property type="molecule type" value="Genomic_DNA"/>
</dbReference>
<evidence type="ECO:0000256" key="1">
    <source>
        <dbReference type="ARBA" id="ARBA00024336"/>
    </source>
</evidence>
<feature type="region of interest" description="Disordered" evidence="2">
    <location>
        <begin position="713"/>
        <end position="750"/>
    </location>
</feature>
<accession>A0A4E0S071</accession>
<dbReference type="Pfam" id="PF19314">
    <property type="entry name" value="DUF5917"/>
    <property type="match status" value="1"/>
</dbReference>
<proteinExistence type="inferred from homology"/>